<dbReference type="SUPFAM" id="SSF56935">
    <property type="entry name" value="Porins"/>
    <property type="match status" value="1"/>
</dbReference>
<organism evidence="1 2">
    <name type="scientific">Bacteroides caccae</name>
    <dbReference type="NCBI Taxonomy" id="47678"/>
    <lineage>
        <taxon>Bacteria</taxon>
        <taxon>Pseudomonadati</taxon>
        <taxon>Bacteroidota</taxon>
        <taxon>Bacteroidia</taxon>
        <taxon>Bacteroidales</taxon>
        <taxon>Bacteroidaceae</taxon>
        <taxon>Bacteroides</taxon>
    </lineage>
</organism>
<protein>
    <recommendedName>
        <fullName evidence="3">TonB-dependent receptor</fullName>
    </recommendedName>
</protein>
<comment type="caution">
    <text evidence="1">The sequence shown here is derived from an EMBL/GenBank/DDBJ whole genome shotgun (WGS) entry which is preliminary data.</text>
</comment>
<evidence type="ECO:0000313" key="2">
    <source>
        <dbReference type="Proteomes" id="UP000491168"/>
    </source>
</evidence>
<name>A0A6A1KBG9_9BACE</name>
<reference evidence="1 2" key="1">
    <citation type="journal article" date="2019" name="Nat. Med.">
        <title>A library of human gut bacterial isolates paired with longitudinal multiomics data enables mechanistic microbiome research.</title>
        <authorList>
            <person name="Poyet M."/>
            <person name="Groussin M."/>
            <person name="Gibbons S.M."/>
            <person name="Avila-Pacheco J."/>
            <person name="Jiang X."/>
            <person name="Kearney S.M."/>
            <person name="Perrotta A.R."/>
            <person name="Berdy B."/>
            <person name="Zhao S."/>
            <person name="Lieberman T.D."/>
            <person name="Swanson P.K."/>
            <person name="Smith M."/>
            <person name="Roesemann S."/>
            <person name="Alexander J.E."/>
            <person name="Rich S.A."/>
            <person name="Livny J."/>
            <person name="Vlamakis H."/>
            <person name="Clish C."/>
            <person name="Bullock K."/>
            <person name="Deik A."/>
            <person name="Scott J."/>
            <person name="Pierce K.A."/>
            <person name="Xavier R.J."/>
            <person name="Alm E.J."/>
        </authorList>
    </citation>
    <scope>NUCLEOTIDE SEQUENCE [LARGE SCALE GENOMIC DNA]</scope>
    <source>
        <strain evidence="1 2">BIOML-A21</strain>
    </source>
</reference>
<dbReference type="Gene3D" id="2.60.40.1120">
    <property type="entry name" value="Carboxypeptidase-like, regulatory domain"/>
    <property type="match status" value="1"/>
</dbReference>
<dbReference type="Pfam" id="PF13715">
    <property type="entry name" value="CarbopepD_reg_2"/>
    <property type="match status" value="1"/>
</dbReference>
<evidence type="ECO:0008006" key="3">
    <source>
        <dbReference type="Google" id="ProtNLM"/>
    </source>
</evidence>
<accession>A0A6A1KBG9</accession>
<dbReference type="SUPFAM" id="SSF49464">
    <property type="entry name" value="Carboxypeptidase regulatory domain-like"/>
    <property type="match status" value="1"/>
</dbReference>
<sequence>MLTGEFVTLRAMNTDVEHLNLKENMLMNRTRCLILISLLVGMFAQAQTSSIKGIVTDVKTIPVEYANVILYDAADSTKIVKAATTDVKGRFELSKIPHGSYRLYASCVGYVGTHIRIHNFQEHIKDLPIVLEEQTVALDETTVTAQRVVMEFDRQIIYPGKQEKETAIDGIDLVDKLQLHGIVVGKVEGTISGVLGGTVKLRVNGGPADLNDLRQIDPKMVRRVEYHDMPSMRYGKVEAVIDLYVKRQEFGGSGRIDASHSAMSPNGNGLANLKLYHSKSEFSFWGNGNYHRFSGYTKKTVTYNFEDMPALTRNEEWHNVGKGREGSYRGGIGYSYLNPDDVLFTAKLSYSGSPTESASQGDVRIEGQPNTKIQIVENRLNKSPRLGLYFQKSLKKKQFVAFEVAGSYVHTNSYYTYNEQQENVMLSDILSDVDGDTYSVVAEGIYEKRFKTNKLSVGLNHRLSYVDNVYEGTTEYKSKFNNYNTYGYAEWMGRFKKLDYSLAVRGTFNRIIQGDEKTLSKNLGATWRLGYRPNQKLQVRYSGETYVVVPALRTLNNVEQAINAYQIRRGNPELKNTTVYTNTLMLNHKCTNNFTYTLSVNDVYTVHPQLATTFRENGKFITQEQNGRYYHQLHFTGNINWSFFDRQLRLFSRLNYKFAREKGKSFSNFYDTYYGEIGGEWTFLKKFAVTLAFGKRADVFSDEKIYYNSWEVASGIMYVWKNWNFSGLMKWRLGNSYAFWEKSMNPYVVSDMRHYVSDTKNQIMLRVAWKFKFGHQRKSASQRIENSGGESAVF</sequence>
<dbReference type="EMBL" id="VVYF01000003">
    <property type="protein sequence ID" value="KAA5494590.1"/>
    <property type="molecule type" value="Genomic_DNA"/>
</dbReference>
<dbReference type="AlphaFoldDB" id="A0A6A1KBG9"/>
<dbReference type="InterPro" id="IPR008969">
    <property type="entry name" value="CarboxyPept-like_regulatory"/>
</dbReference>
<gene>
    <name evidence="1" type="ORF">F2Y35_03175</name>
</gene>
<proteinExistence type="predicted"/>
<evidence type="ECO:0000313" key="1">
    <source>
        <dbReference type="EMBL" id="KAA5494590.1"/>
    </source>
</evidence>
<dbReference type="Proteomes" id="UP000491168">
    <property type="component" value="Unassembled WGS sequence"/>
</dbReference>